<evidence type="ECO:0000313" key="1">
    <source>
        <dbReference type="EMBL" id="OGE09605.1"/>
    </source>
</evidence>
<protein>
    <submittedName>
        <fullName evidence="1">Uncharacterized protein</fullName>
    </submittedName>
</protein>
<organism evidence="1 2">
    <name type="scientific">Candidatus Curtissbacteria bacterium RIFCSPLOWO2_01_FULL_42_26</name>
    <dbReference type="NCBI Taxonomy" id="1797729"/>
    <lineage>
        <taxon>Bacteria</taxon>
        <taxon>Candidatus Curtissiibacteriota</taxon>
    </lineage>
</organism>
<proteinExistence type="predicted"/>
<comment type="caution">
    <text evidence="1">The sequence shown here is derived from an EMBL/GenBank/DDBJ whole genome shotgun (WGS) entry which is preliminary data.</text>
</comment>
<dbReference type="EMBL" id="MFBS01000018">
    <property type="protein sequence ID" value="OGE09605.1"/>
    <property type="molecule type" value="Genomic_DNA"/>
</dbReference>
<evidence type="ECO:0000313" key="2">
    <source>
        <dbReference type="Proteomes" id="UP000179227"/>
    </source>
</evidence>
<dbReference type="Proteomes" id="UP000179227">
    <property type="component" value="Unassembled WGS sequence"/>
</dbReference>
<reference evidence="1 2" key="1">
    <citation type="journal article" date="2016" name="Nat. Commun.">
        <title>Thousands of microbial genomes shed light on interconnected biogeochemical processes in an aquifer system.</title>
        <authorList>
            <person name="Anantharaman K."/>
            <person name="Brown C.T."/>
            <person name="Hug L.A."/>
            <person name="Sharon I."/>
            <person name="Castelle C.J."/>
            <person name="Probst A.J."/>
            <person name="Thomas B.C."/>
            <person name="Singh A."/>
            <person name="Wilkins M.J."/>
            <person name="Karaoz U."/>
            <person name="Brodie E.L."/>
            <person name="Williams K.H."/>
            <person name="Hubbard S.S."/>
            <person name="Banfield J.F."/>
        </authorList>
    </citation>
    <scope>NUCLEOTIDE SEQUENCE [LARGE SCALE GENOMIC DNA]</scope>
</reference>
<accession>A0A1F5I025</accession>
<gene>
    <name evidence="1" type="ORF">A3A60_01600</name>
</gene>
<dbReference type="AlphaFoldDB" id="A0A1F5I025"/>
<dbReference type="STRING" id="1797729.A3A60_01600"/>
<sequence>MGAVLERQRVNVKHLTVDLPVGRINFDYPIEFLLDGWQKYKDQSLGLLGDEKGYLKCAAELAVLTGLTGRRLKFGDGKELLENISFVRQKNRTDSSEFVRLAANFKLLFPEDMEKLKLDEQAWQVAAFACAQGGFTTYLENAFYTKILFPENFGEAGYDSKWGFFKQEIDDLVKNRQALSLYPWFAARVRIVFPEHWNEVKPSTSDLQRFSDYTKGLLFHGIVDSLFHINIMLAEEVIVDEEGLKLIKPEPIFGTGEAPILPQVRRF</sequence>
<name>A0A1F5I025_9BACT</name>